<dbReference type="EMBL" id="JBEYBR010000091">
    <property type="protein sequence ID" value="MEU2125587.1"/>
    <property type="molecule type" value="Genomic_DNA"/>
</dbReference>
<dbReference type="PROSITE" id="PS51257">
    <property type="entry name" value="PROKAR_LIPOPROTEIN"/>
    <property type="match status" value="1"/>
</dbReference>
<comment type="caution">
    <text evidence="2">The sequence shown here is derived from an EMBL/GenBank/DDBJ whole genome shotgun (WGS) entry which is preliminary data.</text>
</comment>
<keyword evidence="1" id="KW-0732">Signal</keyword>
<evidence type="ECO:0000313" key="3">
    <source>
        <dbReference type="Proteomes" id="UP001550535"/>
    </source>
</evidence>
<proteinExistence type="predicted"/>
<accession>A0ABV2XI65</accession>
<feature type="chain" id="PRO_5046082721" evidence="1">
    <location>
        <begin position="24"/>
        <end position="193"/>
    </location>
</feature>
<dbReference type="InterPro" id="IPR024520">
    <property type="entry name" value="DUF3558"/>
</dbReference>
<keyword evidence="3" id="KW-1185">Reference proteome</keyword>
<reference evidence="2 3" key="1">
    <citation type="submission" date="2024-06" db="EMBL/GenBank/DDBJ databases">
        <title>The Natural Products Discovery Center: Release of the First 8490 Sequenced Strains for Exploring Actinobacteria Biosynthetic Diversity.</title>
        <authorList>
            <person name="Kalkreuter E."/>
            <person name="Kautsar S.A."/>
            <person name="Yang D."/>
            <person name="Bader C.D."/>
            <person name="Teijaro C.N."/>
            <person name="Fluegel L."/>
            <person name="Davis C.M."/>
            <person name="Simpson J.R."/>
            <person name="Lauterbach L."/>
            <person name="Steele A.D."/>
            <person name="Gui C."/>
            <person name="Meng S."/>
            <person name="Li G."/>
            <person name="Viehrig K."/>
            <person name="Ye F."/>
            <person name="Su P."/>
            <person name="Kiefer A.F."/>
            <person name="Nichols A."/>
            <person name="Cepeda A.J."/>
            <person name="Yan W."/>
            <person name="Fan B."/>
            <person name="Jiang Y."/>
            <person name="Adhikari A."/>
            <person name="Zheng C.-J."/>
            <person name="Schuster L."/>
            <person name="Cowan T.M."/>
            <person name="Smanski M.J."/>
            <person name="Chevrette M.G."/>
            <person name="De Carvalho L.P.S."/>
            <person name="Shen B."/>
        </authorList>
    </citation>
    <scope>NUCLEOTIDE SEQUENCE [LARGE SCALE GENOMIC DNA]</scope>
    <source>
        <strain evidence="2 3">NPDC019434</strain>
    </source>
</reference>
<evidence type="ECO:0000313" key="2">
    <source>
        <dbReference type="EMBL" id="MEU2125587.1"/>
    </source>
</evidence>
<name>A0ABV2XI65_9NOCA</name>
<organism evidence="2 3">
    <name type="scientific">Nocardia niwae</name>
    <dbReference type="NCBI Taxonomy" id="626084"/>
    <lineage>
        <taxon>Bacteria</taxon>
        <taxon>Bacillati</taxon>
        <taxon>Actinomycetota</taxon>
        <taxon>Actinomycetes</taxon>
        <taxon>Mycobacteriales</taxon>
        <taxon>Nocardiaceae</taxon>
        <taxon>Nocardia</taxon>
    </lineage>
</organism>
<dbReference type="RefSeq" id="WP_169813008.1">
    <property type="nucleotide sequence ID" value="NZ_JBEYBM010000014.1"/>
</dbReference>
<evidence type="ECO:0000256" key="1">
    <source>
        <dbReference type="SAM" id="SignalP"/>
    </source>
</evidence>
<gene>
    <name evidence="2" type="ORF">ABZ507_27605</name>
</gene>
<dbReference type="Proteomes" id="UP001550535">
    <property type="component" value="Unassembled WGS sequence"/>
</dbReference>
<sequence length="193" mass="20440">MTSWGKFLRGAALAIGATLVAVGCDDATDKATPTANTTVAAASTSTSKSGGPDAALWDPCTLPESAISGTGLNQATREKDVAGVDFTGWKVCGWQAASRWYDLGVLSGAFALDEVRQRQDKESFTPLTVGSHRALQYLDVGDSKRLKCSVAVENAHGTVIFKVTTRYSVGKQGEPCQEADRHADDLVRYLPAN</sequence>
<feature type="signal peptide" evidence="1">
    <location>
        <begin position="1"/>
        <end position="23"/>
    </location>
</feature>
<protein>
    <submittedName>
        <fullName evidence="2">DUF3558 domain-containing protein</fullName>
    </submittedName>
</protein>
<dbReference type="Pfam" id="PF12079">
    <property type="entry name" value="DUF3558"/>
    <property type="match status" value="1"/>
</dbReference>